<dbReference type="Gene3D" id="1.20.144.10">
    <property type="entry name" value="Phosphatidic acid phosphatase type 2/haloperoxidase"/>
    <property type="match status" value="1"/>
</dbReference>
<dbReference type="SUPFAM" id="SSF103515">
    <property type="entry name" value="Autotransporter"/>
    <property type="match status" value="1"/>
</dbReference>
<evidence type="ECO:0000256" key="2">
    <source>
        <dbReference type="SAM" id="SignalP"/>
    </source>
</evidence>
<keyword evidence="1 2" id="KW-0732">Signal</keyword>
<evidence type="ECO:0000313" key="5">
    <source>
        <dbReference type="Proteomes" id="UP000183046"/>
    </source>
</evidence>
<dbReference type="eggNOG" id="COG0671">
    <property type="taxonomic scope" value="Bacteria"/>
</dbReference>
<dbReference type="Pfam" id="PF01569">
    <property type="entry name" value="PAP2"/>
    <property type="match status" value="1"/>
</dbReference>
<reference evidence="5" key="1">
    <citation type="submission" date="2016-10" db="EMBL/GenBank/DDBJ databases">
        <authorList>
            <person name="de Groot N.N."/>
        </authorList>
    </citation>
    <scope>NUCLEOTIDE SEQUENCE [LARGE SCALE GENOMIC DNA]</scope>
    <source>
        <strain evidence="5">DSM 15758</strain>
    </source>
</reference>
<name>A0A1G5NY47_9PSED</name>
<dbReference type="InterPro" id="IPR011050">
    <property type="entry name" value="Pectin_lyase_fold/virulence"/>
</dbReference>
<feature type="chain" id="PRO_5010303241" evidence="2">
    <location>
        <begin position="27"/>
        <end position="1024"/>
    </location>
</feature>
<evidence type="ECO:0000259" key="3">
    <source>
        <dbReference type="PROSITE" id="PS51208"/>
    </source>
</evidence>
<dbReference type="SUPFAM" id="SSF48317">
    <property type="entry name" value="Acid phosphatase/Vanadium-dependent haloperoxidase"/>
    <property type="match status" value="1"/>
</dbReference>
<evidence type="ECO:0000256" key="1">
    <source>
        <dbReference type="ARBA" id="ARBA00022729"/>
    </source>
</evidence>
<proteinExistence type="predicted"/>
<feature type="domain" description="Autotransporter" evidence="3">
    <location>
        <begin position="749"/>
        <end position="1024"/>
    </location>
</feature>
<dbReference type="SUPFAM" id="SSF51126">
    <property type="entry name" value="Pectin lyase-like"/>
    <property type="match status" value="1"/>
</dbReference>
<dbReference type="STRING" id="237610.BJP27_03920"/>
<dbReference type="Proteomes" id="UP000183046">
    <property type="component" value="Unassembled WGS sequence"/>
</dbReference>
<dbReference type="InterPro" id="IPR051551">
    <property type="entry name" value="Autotransporter_adhesion"/>
</dbReference>
<dbReference type="InterPro" id="IPR013425">
    <property type="entry name" value="Autotrns_rpt"/>
</dbReference>
<dbReference type="PROSITE" id="PS51208">
    <property type="entry name" value="AUTOTRANSPORTER"/>
    <property type="match status" value="1"/>
</dbReference>
<dbReference type="PANTHER" id="PTHR35037">
    <property type="entry name" value="C-TERMINAL REGION OF AIDA-LIKE PROTEIN"/>
    <property type="match status" value="1"/>
</dbReference>
<accession>A0A1G5NY47</accession>
<dbReference type="InterPro" id="IPR005546">
    <property type="entry name" value="Autotransporte_beta"/>
</dbReference>
<dbReference type="Gene3D" id="2.160.20.20">
    <property type="match status" value="1"/>
</dbReference>
<dbReference type="InterPro" id="IPR000326">
    <property type="entry name" value="PAP2/HPO"/>
</dbReference>
<sequence>MKRSGNKPAVLTIAFAASLLALSVQAASRSGNNAINGVDLLSGYNKLWTPGASWNTGTPTAFGAPILQRNIQYVVDLAKTRTQAQEIAAYYDDRRDQSYSLISGLGSLANGYLAGSGAFTTIPVFDASTQTTKYSDNGNGAGDANSQLGKVVQLVQAIRNDASTTPAKNAYQYPRPWRQAGVDIVPLSLRPALSTTPQSDGGFPSGHTNAAYLAGIGFGYAVPQRLGEELFRASELGNNRIVAGMHSPLDVIGGRITATYFAIDNLVNNAQLRSDAFAQAQAYFAQQCGGDINNCVDRIDPATDQQSQHAQDKALYTARLTYGFAPVGPTNLAPVVPVNAEVLLETRFPYLTASQRRDILASTELSSGYAVIDESNGYGRLNLMAAADGYGAFNGNVSVNMDASQGGFNARDAWRNDIGGSGSLTKNGSGELTLSGFNTYSGGTLINGGTLRGHARAFGSGDITDNATLVLDQSVNDSLANNLHGNGSLVKTGVGSLSLTGNSDFAGTTRVDQGRLAINGNLGNSAVTVNSGATLGGNGSLGSLRVAQGGILAPGNSVGQLNVNGNVTLDQGSVYQVETDASGRADRLVATGGITVNGATLALVSSPYWQPLGSYQLLSAGNGLSGRFGPIQSDFAFLAPTLSYGANQATLSLARNGVAFADLAEGRNARAAAAGLDRAGAGNALWNQVAATNAAGAGSTFQSLGNELHASTKTVLVENSRLVRTAMSDRLSDAQSELPSSSGIQGLAGSRERGLVWTQALGAWGHNDGSHDASSLDSHSRGLLIGSDVPLDGGWRVGGLVGFGHTDLDLRGKSGSADSTDYHLGLYAGQQWDALSLKLGLAHSWHQVEARRNLAILGTDQRLAPDYDAGTTQAFGELAYRIEAGSLNLSPFASLAHVHLQTDGFHERSGALDLDNPRQNTDVTFSTLGLRLASKPLGDWKLVPSATLGWRHAFGDTTPEHEAAFAGGPAFKVVGAPIARDAAVVRGALDLALSETVSLGLGYDGQLSGRTRDQDLDARLSWRF</sequence>
<dbReference type="EMBL" id="FMWB01000008">
    <property type="protein sequence ID" value="SCZ41858.1"/>
    <property type="molecule type" value="Genomic_DNA"/>
</dbReference>
<organism evidence="4 5">
    <name type="scientific">Pseudomonas oryzihabitans</name>
    <dbReference type="NCBI Taxonomy" id="47885"/>
    <lineage>
        <taxon>Bacteria</taxon>
        <taxon>Pseudomonadati</taxon>
        <taxon>Pseudomonadota</taxon>
        <taxon>Gammaproteobacteria</taxon>
        <taxon>Pseudomonadales</taxon>
        <taxon>Pseudomonadaceae</taxon>
        <taxon>Pseudomonas</taxon>
    </lineage>
</organism>
<dbReference type="InterPro" id="IPR036938">
    <property type="entry name" value="PAP2/HPO_sf"/>
</dbReference>
<protein>
    <submittedName>
        <fullName evidence="4">Outer membrane autotransporter barrel domain-containing protein</fullName>
    </submittedName>
</protein>
<comment type="caution">
    <text evidence="4">The sequence shown here is derived from an EMBL/GenBank/DDBJ whole genome shotgun (WGS) entry which is preliminary data.</text>
</comment>
<dbReference type="Pfam" id="PF03797">
    <property type="entry name" value="Autotransporter"/>
    <property type="match status" value="1"/>
</dbReference>
<dbReference type="GO" id="GO:0019867">
    <property type="term" value="C:outer membrane"/>
    <property type="evidence" value="ECO:0007669"/>
    <property type="project" value="InterPro"/>
</dbReference>
<dbReference type="NCBIfam" id="TIGR02601">
    <property type="entry name" value="autotrns_rpt"/>
    <property type="match status" value="2"/>
</dbReference>
<dbReference type="eggNOG" id="COG4625">
    <property type="taxonomic scope" value="Bacteria"/>
</dbReference>
<dbReference type="Gene3D" id="2.40.128.130">
    <property type="entry name" value="Autotransporter beta-domain"/>
    <property type="match status" value="1"/>
</dbReference>
<dbReference type="Pfam" id="PF12951">
    <property type="entry name" value="PATR"/>
    <property type="match status" value="2"/>
</dbReference>
<gene>
    <name evidence="4" type="ORF">SAMN05216279_10882</name>
</gene>
<dbReference type="SMART" id="SM00869">
    <property type="entry name" value="Autotransporter"/>
    <property type="match status" value="1"/>
</dbReference>
<evidence type="ECO:0000313" key="4">
    <source>
        <dbReference type="EMBL" id="SCZ41858.1"/>
    </source>
</evidence>
<dbReference type="NCBIfam" id="TIGR01414">
    <property type="entry name" value="autotrans_barl"/>
    <property type="match status" value="1"/>
</dbReference>
<dbReference type="InterPro" id="IPR036709">
    <property type="entry name" value="Autotransporte_beta_dom_sf"/>
</dbReference>
<dbReference type="PANTHER" id="PTHR35037:SF3">
    <property type="entry name" value="C-TERMINAL REGION OF AIDA-LIKE PROTEIN"/>
    <property type="match status" value="1"/>
</dbReference>
<feature type="signal peptide" evidence="2">
    <location>
        <begin position="1"/>
        <end position="26"/>
    </location>
</feature>
<dbReference type="AlphaFoldDB" id="A0A1G5NY47"/>
<dbReference type="InterPro" id="IPR012332">
    <property type="entry name" value="Autotransporter_pectin_lyase_C"/>
</dbReference>
<dbReference type="InterPro" id="IPR006315">
    <property type="entry name" value="OM_autotransptr_brl_dom"/>
</dbReference>